<protein>
    <submittedName>
        <fullName evidence="2">Uncharacterized protein</fullName>
    </submittedName>
</protein>
<evidence type="ECO:0000313" key="3">
    <source>
        <dbReference type="Proteomes" id="UP001234495"/>
    </source>
</evidence>
<feature type="transmembrane region" description="Helical" evidence="1">
    <location>
        <begin position="31"/>
        <end position="51"/>
    </location>
</feature>
<keyword evidence="1" id="KW-0472">Membrane</keyword>
<evidence type="ECO:0000313" key="2">
    <source>
        <dbReference type="EMBL" id="MDQ0228891.1"/>
    </source>
</evidence>
<dbReference type="Proteomes" id="UP001234495">
    <property type="component" value="Unassembled WGS sequence"/>
</dbReference>
<sequence>MTFIENAKQSLLHFLDGNGYDKLLQSILRGLFFIMICFCLPYFCYVLFSLLL</sequence>
<name>A0ABT9ZAM7_9BACI</name>
<keyword evidence="1" id="KW-0812">Transmembrane</keyword>
<gene>
    <name evidence="2" type="ORF">J2S19_000141</name>
</gene>
<comment type="caution">
    <text evidence="2">The sequence shown here is derived from an EMBL/GenBank/DDBJ whole genome shotgun (WGS) entry which is preliminary data.</text>
</comment>
<organism evidence="2 3">
    <name type="scientific">Metabacillus malikii</name>
    <dbReference type="NCBI Taxonomy" id="1504265"/>
    <lineage>
        <taxon>Bacteria</taxon>
        <taxon>Bacillati</taxon>
        <taxon>Bacillota</taxon>
        <taxon>Bacilli</taxon>
        <taxon>Bacillales</taxon>
        <taxon>Bacillaceae</taxon>
        <taxon>Metabacillus</taxon>
    </lineage>
</organism>
<accession>A0ABT9ZAM7</accession>
<dbReference type="EMBL" id="JAUSUD010000001">
    <property type="protein sequence ID" value="MDQ0228891.1"/>
    <property type="molecule type" value="Genomic_DNA"/>
</dbReference>
<proteinExistence type="predicted"/>
<evidence type="ECO:0000256" key="1">
    <source>
        <dbReference type="SAM" id="Phobius"/>
    </source>
</evidence>
<keyword evidence="3" id="KW-1185">Reference proteome</keyword>
<reference evidence="2 3" key="1">
    <citation type="submission" date="2023-07" db="EMBL/GenBank/DDBJ databases">
        <title>Genomic Encyclopedia of Type Strains, Phase IV (KMG-IV): sequencing the most valuable type-strain genomes for metagenomic binning, comparative biology and taxonomic classification.</title>
        <authorList>
            <person name="Goeker M."/>
        </authorList>
    </citation>
    <scope>NUCLEOTIDE SEQUENCE [LARGE SCALE GENOMIC DNA]</scope>
    <source>
        <strain evidence="2 3">DSM 29005</strain>
    </source>
</reference>
<keyword evidence="1" id="KW-1133">Transmembrane helix</keyword>